<dbReference type="Pfam" id="PF10988">
    <property type="entry name" value="DUF2807"/>
    <property type="match status" value="1"/>
</dbReference>
<evidence type="ECO:0000259" key="1">
    <source>
        <dbReference type="Pfam" id="PF10988"/>
    </source>
</evidence>
<feature type="domain" description="Putative auto-transporter adhesin head GIN" evidence="1">
    <location>
        <begin position="24"/>
        <end position="184"/>
    </location>
</feature>
<dbReference type="EMBL" id="JAFKOQ010000054">
    <property type="protein sequence ID" value="MBN8124604.1"/>
    <property type="molecule type" value="Genomic_DNA"/>
</dbReference>
<gene>
    <name evidence="2" type="ORF">J0J18_23130</name>
</gene>
<evidence type="ECO:0000313" key="3">
    <source>
        <dbReference type="Proteomes" id="UP000664056"/>
    </source>
</evidence>
<evidence type="ECO:0000313" key="2">
    <source>
        <dbReference type="EMBL" id="MBN8124604.1"/>
    </source>
</evidence>
<sequence>MFLISGPLAFANGNLVESKIPTCDYTTLTINVPSTVKLVARGESSGSVKGVNKELDALKYSCSNGKFEISTKAKVAIKDGYMFELANGSLSKLTLNGAQKVEITELAAKNFHLAVNGAGKSSLLGQVELLSVSLNGAAQVDASALESQTGKVKVNGSGLVRLNVSSELNAKVNGSGRIEYIGEPKSLEAKVNGVGSISLMQ</sequence>
<dbReference type="Gene3D" id="2.160.20.120">
    <property type="match status" value="1"/>
</dbReference>
<dbReference type="Proteomes" id="UP000664056">
    <property type="component" value="Unassembled WGS sequence"/>
</dbReference>
<dbReference type="AlphaFoldDB" id="A0AAW4HHT6"/>
<accession>A0AAW4HHT6</accession>
<name>A0AAW4HHT6_VIBVL</name>
<reference evidence="2" key="1">
    <citation type="submission" date="2021-03" db="EMBL/GenBank/DDBJ databases">
        <title>Study of the foodborne Vibrio vulnificus isolates from China.</title>
        <authorList>
            <person name="Zheng Z."/>
            <person name="Ye L."/>
        </authorList>
    </citation>
    <scope>NUCLEOTIDE SEQUENCE</scope>
    <source>
        <strain evidence="2">Vv1582</strain>
    </source>
</reference>
<dbReference type="InterPro" id="IPR021255">
    <property type="entry name" value="DUF2807"/>
</dbReference>
<organism evidence="2 3">
    <name type="scientific">Vibrio vulnificus</name>
    <dbReference type="NCBI Taxonomy" id="672"/>
    <lineage>
        <taxon>Bacteria</taxon>
        <taxon>Pseudomonadati</taxon>
        <taxon>Pseudomonadota</taxon>
        <taxon>Gammaproteobacteria</taxon>
        <taxon>Vibrionales</taxon>
        <taxon>Vibrionaceae</taxon>
        <taxon>Vibrio</taxon>
    </lineage>
</organism>
<comment type="caution">
    <text evidence="2">The sequence shown here is derived from an EMBL/GenBank/DDBJ whole genome shotgun (WGS) entry which is preliminary data.</text>
</comment>
<protein>
    <submittedName>
        <fullName evidence="2">DUF2807 domain-containing protein</fullName>
    </submittedName>
</protein>
<proteinExistence type="predicted"/>